<dbReference type="PANTHER" id="PTHR41386">
    <property type="entry name" value="INTEGRAL MEMBRANE PROTEIN-RELATED"/>
    <property type="match status" value="1"/>
</dbReference>
<evidence type="ECO:0000256" key="1">
    <source>
        <dbReference type="SAM" id="MobiDB-lite"/>
    </source>
</evidence>
<feature type="transmembrane region" description="Helical" evidence="2">
    <location>
        <begin position="96"/>
        <end position="116"/>
    </location>
</feature>
<dbReference type="AlphaFoldDB" id="A0A4Y9RR61"/>
<name>A0A4Y9RR61_9BURK</name>
<dbReference type="RefSeq" id="WP_135209438.1">
    <property type="nucleotide sequence ID" value="NZ_SPVF01000269.1"/>
</dbReference>
<evidence type="ECO:0000313" key="3">
    <source>
        <dbReference type="EMBL" id="TFW10771.1"/>
    </source>
</evidence>
<comment type="caution">
    <text evidence="3">The sequence shown here is derived from an EMBL/GenBank/DDBJ whole genome shotgun (WGS) entry which is preliminary data.</text>
</comment>
<keyword evidence="2" id="KW-1133">Transmembrane helix</keyword>
<dbReference type="Proteomes" id="UP000298438">
    <property type="component" value="Unassembled WGS sequence"/>
</dbReference>
<reference evidence="3 4" key="1">
    <citation type="submission" date="2019-03" db="EMBL/GenBank/DDBJ databases">
        <title>Draft Genome Sequence of Massilia arenosa sp. nov., a Novel Massilia Species Isolated from a Sandy-loam Maize Soil.</title>
        <authorList>
            <person name="Raths R."/>
            <person name="Peta V."/>
            <person name="Bucking H."/>
        </authorList>
    </citation>
    <scope>NUCLEOTIDE SEQUENCE [LARGE SCALE GENOMIC DNA]</scope>
    <source>
        <strain evidence="3 4">MC02</strain>
    </source>
</reference>
<sequence>MTLRDRYRAERKANRERSNESVELHLKERRSIARTQREQEDDSESTLGERAADAIARFGGSWVFISLFFGILIGWVVINSVLLARAGDKPFDPYPYILLNLMLSMLASFQAPVILMSQNRQATKDRQNAQHDYEVNLKAELEIMELHAKLDALKLQEWEELLKLQRIQLRLLSKLTGEHVPECEPANGKAHAAS</sequence>
<keyword evidence="2" id="KW-0812">Transmembrane</keyword>
<organism evidence="3 4">
    <name type="scientific">Zemynaea arenosa</name>
    <dbReference type="NCBI Taxonomy" id="2561931"/>
    <lineage>
        <taxon>Bacteria</taxon>
        <taxon>Pseudomonadati</taxon>
        <taxon>Pseudomonadota</taxon>
        <taxon>Betaproteobacteria</taxon>
        <taxon>Burkholderiales</taxon>
        <taxon>Oxalobacteraceae</taxon>
        <taxon>Telluria group</taxon>
        <taxon>Zemynaea</taxon>
    </lineage>
</organism>
<keyword evidence="2" id="KW-0472">Membrane</keyword>
<protein>
    <submittedName>
        <fullName evidence="3">DUF1003 domain-containing protein</fullName>
    </submittedName>
</protein>
<feature type="transmembrane region" description="Helical" evidence="2">
    <location>
        <begin position="62"/>
        <end position="84"/>
    </location>
</feature>
<evidence type="ECO:0000313" key="4">
    <source>
        <dbReference type="Proteomes" id="UP000298438"/>
    </source>
</evidence>
<proteinExistence type="predicted"/>
<keyword evidence="4" id="KW-1185">Reference proteome</keyword>
<dbReference type="EMBL" id="SPVF01000269">
    <property type="protein sequence ID" value="TFW10771.1"/>
    <property type="molecule type" value="Genomic_DNA"/>
</dbReference>
<dbReference type="OrthoDB" id="9795736at2"/>
<accession>A0A4Y9RR61</accession>
<evidence type="ECO:0000256" key="2">
    <source>
        <dbReference type="SAM" id="Phobius"/>
    </source>
</evidence>
<dbReference type="Pfam" id="PF06210">
    <property type="entry name" value="DUF1003"/>
    <property type="match status" value="1"/>
</dbReference>
<feature type="region of interest" description="Disordered" evidence="1">
    <location>
        <begin position="1"/>
        <end position="21"/>
    </location>
</feature>
<dbReference type="PANTHER" id="PTHR41386:SF1">
    <property type="entry name" value="MEMBRANE PROTEIN"/>
    <property type="match status" value="1"/>
</dbReference>
<gene>
    <name evidence="3" type="ORF">E4L96_22365</name>
</gene>
<dbReference type="InterPro" id="IPR010406">
    <property type="entry name" value="DUF1003"/>
</dbReference>